<keyword evidence="5" id="KW-1133">Transmembrane helix</keyword>
<dbReference type="EMBL" id="HG994356">
    <property type="protein sequence ID" value="CAF2136896.1"/>
    <property type="molecule type" value="Genomic_DNA"/>
</dbReference>
<dbReference type="GO" id="GO:0005524">
    <property type="term" value="F:ATP binding"/>
    <property type="evidence" value="ECO:0007669"/>
    <property type="project" value="InterPro"/>
</dbReference>
<dbReference type="PROSITE" id="PS50011">
    <property type="entry name" value="PROTEIN_KINASE_DOM"/>
    <property type="match status" value="1"/>
</dbReference>
<keyword evidence="2" id="KW-0723">Serine/threonine-protein kinase</keyword>
<dbReference type="InterPro" id="IPR001245">
    <property type="entry name" value="Ser-Thr/Tyr_kinase_cat_dom"/>
</dbReference>
<dbReference type="Pfam" id="PF07714">
    <property type="entry name" value="PK_Tyr_Ser-Thr"/>
    <property type="match status" value="1"/>
</dbReference>
<evidence type="ECO:0000256" key="5">
    <source>
        <dbReference type="SAM" id="Phobius"/>
    </source>
</evidence>
<accession>A0A816W779</accession>
<gene>
    <name evidence="7" type="ORF">DARMORV10_A02P06610.1</name>
</gene>
<protein>
    <submittedName>
        <fullName evidence="7">(rape) hypothetical protein</fullName>
    </submittedName>
</protein>
<organism evidence="7">
    <name type="scientific">Brassica napus</name>
    <name type="common">Rape</name>
    <dbReference type="NCBI Taxonomy" id="3708"/>
    <lineage>
        <taxon>Eukaryota</taxon>
        <taxon>Viridiplantae</taxon>
        <taxon>Streptophyta</taxon>
        <taxon>Embryophyta</taxon>
        <taxon>Tracheophyta</taxon>
        <taxon>Spermatophyta</taxon>
        <taxon>Magnoliopsida</taxon>
        <taxon>eudicotyledons</taxon>
        <taxon>Gunneridae</taxon>
        <taxon>Pentapetalae</taxon>
        <taxon>rosids</taxon>
        <taxon>malvids</taxon>
        <taxon>Brassicales</taxon>
        <taxon>Brassicaceae</taxon>
        <taxon>Brassiceae</taxon>
        <taxon>Brassica</taxon>
    </lineage>
</organism>
<keyword evidence="3 5" id="KW-0472">Membrane</keyword>
<keyword evidence="5" id="KW-0812">Transmembrane</keyword>
<feature type="transmembrane region" description="Helical" evidence="5">
    <location>
        <begin position="80"/>
        <end position="102"/>
    </location>
</feature>
<dbReference type="SMART" id="SM00220">
    <property type="entry name" value="S_TKc"/>
    <property type="match status" value="1"/>
</dbReference>
<keyword evidence="2" id="KW-0808">Transferase</keyword>
<keyword evidence="2" id="KW-0418">Kinase</keyword>
<dbReference type="GO" id="GO:0005886">
    <property type="term" value="C:plasma membrane"/>
    <property type="evidence" value="ECO:0007669"/>
    <property type="project" value="UniProtKB-SubCell"/>
</dbReference>
<feature type="domain" description="Protein kinase" evidence="6">
    <location>
        <begin position="129"/>
        <end position="413"/>
    </location>
</feature>
<evidence type="ECO:0000256" key="2">
    <source>
        <dbReference type="ARBA" id="ARBA00022527"/>
    </source>
</evidence>
<dbReference type="SUPFAM" id="SSF56112">
    <property type="entry name" value="Protein kinase-like (PK-like)"/>
    <property type="match status" value="1"/>
</dbReference>
<dbReference type="Gene3D" id="1.10.510.10">
    <property type="entry name" value="Transferase(Phosphotransferase) domain 1"/>
    <property type="match status" value="1"/>
</dbReference>
<sequence>MQMWSYHFWCDMEVIISMDLQNVFLFSIVLTRIHPFVGGVILNQEMSVRVVTTVRTTKVVYNERGHFQDMKNKRKFHTGVLYLYSLFWFFLVTQAICFLELLQTPRVSPPRLPYFTLRWEEILEGTQNLDNTNLLGEGNFGQVYRCNLPRLNQVGAAKIQKVENEEAKTEFEAEITTLHRANHPNVINLLGQCVTDEDRVIVYQFMPRGSLDHHLYADTRPAPGLQQQRNAVLSWERRMSIALGVAEALIYLHEELKTVHRDLKVANVLLDEDFVPKLTDFGLATRMAHDGNGIEKQSQIDPIKGTMGCIAPETEGSGLVSSKSDVYSYGVFLLTLFTGRKAFDRSRPVASRKINGWLMSVWTREEYLPIVLDVALGNTYSAEGIKRLFQAARMCMDPNVLARPTMRFVETMVRQAAAYDVATLPPVLRRDLV</sequence>
<keyword evidence="4" id="KW-0449">Lipoprotein</keyword>
<feature type="transmembrane region" description="Helical" evidence="5">
    <location>
        <begin position="20"/>
        <end position="42"/>
    </location>
</feature>
<proteinExistence type="predicted"/>
<dbReference type="PANTHER" id="PTHR47985:SF4">
    <property type="entry name" value="SERINE_THREONINE-PROTEIN KINASE PBL27"/>
    <property type="match status" value="1"/>
</dbReference>
<dbReference type="PANTHER" id="PTHR47985">
    <property type="entry name" value="OS07G0668900 PROTEIN"/>
    <property type="match status" value="1"/>
</dbReference>
<dbReference type="Gene3D" id="3.30.200.20">
    <property type="entry name" value="Phosphorylase Kinase, domain 1"/>
    <property type="match status" value="1"/>
</dbReference>
<evidence type="ECO:0000313" key="7">
    <source>
        <dbReference type="EMBL" id="CAF2136896.1"/>
    </source>
</evidence>
<reference evidence="7" key="1">
    <citation type="submission" date="2021-01" db="EMBL/GenBank/DDBJ databases">
        <authorList>
            <consortium name="Genoscope - CEA"/>
            <person name="William W."/>
        </authorList>
    </citation>
    <scope>NUCLEOTIDE SEQUENCE</scope>
</reference>
<comment type="subcellular location">
    <subcellularLocation>
        <location evidence="1">Cell membrane</location>
        <topology evidence="1">Lipid-anchor</topology>
    </subcellularLocation>
</comment>
<dbReference type="InterPro" id="IPR011009">
    <property type="entry name" value="Kinase-like_dom_sf"/>
</dbReference>
<dbReference type="InterPro" id="IPR000719">
    <property type="entry name" value="Prot_kinase_dom"/>
</dbReference>
<evidence type="ECO:0000256" key="4">
    <source>
        <dbReference type="ARBA" id="ARBA00023288"/>
    </source>
</evidence>
<evidence type="ECO:0000259" key="6">
    <source>
        <dbReference type="PROSITE" id="PS50011"/>
    </source>
</evidence>
<name>A0A816W779_BRANA</name>
<evidence type="ECO:0000256" key="3">
    <source>
        <dbReference type="ARBA" id="ARBA00023136"/>
    </source>
</evidence>
<dbReference type="GO" id="GO:0004674">
    <property type="term" value="F:protein serine/threonine kinase activity"/>
    <property type="evidence" value="ECO:0007669"/>
    <property type="project" value="UniProtKB-KW"/>
</dbReference>
<dbReference type="Proteomes" id="UP001295469">
    <property type="component" value="Chromosome A02"/>
</dbReference>
<dbReference type="AlphaFoldDB" id="A0A816W779"/>
<evidence type="ECO:0000256" key="1">
    <source>
        <dbReference type="ARBA" id="ARBA00004193"/>
    </source>
</evidence>